<feature type="chain" id="PRO_5013695938" description="DUF2846 domain-containing protein" evidence="2">
    <location>
        <begin position="24"/>
        <end position="188"/>
    </location>
</feature>
<gene>
    <name evidence="3" type="ORF">CSW64_09385</name>
</gene>
<feature type="signal peptide" evidence="2">
    <location>
        <begin position="1"/>
        <end position="23"/>
    </location>
</feature>
<keyword evidence="2" id="KW-0732">Signal</keyword>
<reference evidence="3 4" key="1">
    <citation type="submission" date="2017-10" db="EMBL/GenBank/DDBJ databases">
        <title>Genome sequence of Caulobacter mirabilis FWC38.</title>
        <authorList>
            <person name="Fiebig A."/>
            <person name="Crosson S."/>
        </authorList>
    </citation>
    <scope>NUCLEOTIDE SEQUENCE [LARGE SCALE GENOMIC DNA]</scope>
    <source>
        <strain evidence="3 4">FWC 38</strain>
    </source>
</reference>
<dbReference type="EMBL" id="CP024201">
    <property type="protein sequence ID" value="ATQ42603.1"/>
    <property type="molecule type" value="Genomic_DNA"/>
</dbReference>
<dbReference type="OrthoDB" id="7428674at2"/>
<sequence length="188" mass="19359">MNKLISTAAGLVLSLALGAAAFAQETPPAPTPDAPAPAAETAAPAVEQPTPEAAPAAPDTPAAGAVVAKGKIYFFRPGRLPGAIYTYHVVETGDDGKPAKGADRLGSLPNGGAFVLEVEPGIHSYNITGPMAVNLAEDRLRLEVEPGQTYYVEQTVRMGLVTGGFRLVPADEARFVKSKVKLKAAAAE</sequence>
<dbReference type="KEGG" id="cmb:CSW64_09385"/>
<keyword evidence="4" id="KW-1185">Reference proteome</keyword>
<feature type="compositionally biased region" description="Low complexity" evidence="1">
    <location>
        <begin position="36"/>
        <end position="60"/>
    </location>
</feature>
<evidence type="ECO:0008006" key="5">
    <source>
        <dbReference type="Google" id="ProtNLM"/>
    </source>
</evidence>
<evidence type="ECO:0000256" key="1">
    <source>
        <dbReference type="SAM" id="MobiDB-lite"/>
    </source>
</evidence>
<evidence type="ECO:0000313" key="4">
    <source>
        <dbReference type="Proteomes" id="UP000228945"/>
    </source>
</evidence>
<proteinExistence type="predicted"/>
<evidence type="ECO:0000313" key="3">
    <source>
        <dbReference type="EMBL" id="ATQ42603.1"/>
    </source>
</evidence>
<name>A0A2D2AX88_9CAUL</name>
<evidence type="ECO:0000256" key="2">
    <source>
        <dbReference type="SAM" id="SignalP"/>
    </source>
</evidence>
<accession>A0A2D2AX88</accession>
<protein>
    <recommendedName>
        <fullName evidence="5">DUF2846 domain-containing protein</fullName>
    </recommendedName>
</protein>
<dbReference type="RefSeq" id="WP_099621857.1">
    <property type="nucleotide sequence ID" value="NZ_CP024201.1"/>
</dbReference>
<feature type="region of interest" description="Disordered" evidence="1">
    <location>
        <begin position="25"/>
        <end position="60"/>
    </location>
</feature>
<organism evidence="3 4">
    <name type="scientific">Caulobacter mirabilis</name>
    <dbReference type="NCBI Taxonomy" id="69666"/>
    <lineage>
        <taxon>Bacteria</taxon>
        <taxon>Pseudomonadati</taxon>
        <taxon>Pseudomonadota</taxon>
        <taxon>Alphaproteobacteria</taxon>
        <taxon>Caulobacterales</taxon>
        <taxon>Caulobacteraceae</taxon>
        <taxon>Caulobacter</taxon>
    </lineage>
</organism>
<dbReference type="AlphaFoldDB" id="A0A2D2AX88"/>
<dbReference type="Proteomes" id="UP000228945">
    <property type="component" value="Chromosome"/>
</dbReference>